<accession>A0A5C3ECF5</accession>
<dbReference type="EMBL" id="OOIN01000017">
    <property type="protein sequence ID" value="SPO27266.1"/>
    <property type="molecule type" value="Genomic_DNA"/>
</dbReference>
<gene>
    <name evidence="2" type="ORF">UTRI_10383</name>
</gene>
<dbReference type="OrthoDB" id="2556295at2759"/>
<keyword evidence="3" id="KW-1185">Reference proteome</keyword>
<organism evidence="2 3">
    <name type="scientific">Ustilago trichophora</name>
    <dbReference type="NCBI Taxonomy" id="86804"/>
    <lineage>
        <taxon>Eukaryota</taxon>
        <taxon>Fungi</taxon>
        <taxon>Dikarya</taxon>
        <taxon>Basidiomycota</taxon>
        <taxon>Ustilaginomycotina</taxon>
        <taxon>Ustilaginomycetes</taxon>
        <taxon>Ustilaginales</taxon>
        <taxon>Ustilaginaceae</taxon>
        <taxon>Ustilago</taxon>
    </lineage>
</organism>
<feature type="signal peptide" evidence="1">
    <location>
        <begin position="1"/>
        <end position="19"/>
    </location>
</feature>
<protein>
    <submittedName>
        <fullName evidence="2">Uncharacterized protein</fullName>
    </submittedName>
</protein>
<proteinExistence type="predicted"/>
<feature type="chain" id="PRO_5022669446" evidence="1">
    <location>
        <begin position="20"/>
        <end position="460"/>
    </location>
</feature>
<evidence type="ECO:0000313" key="2">
    <source>
        <dbReference type="EMBL" id="SPO27266.1"/>
    </source>
</evidence>
<evidence type="ECO:0000256" key="1">
    <source>
        <dbReference type="SAM" id="SignalP"/>
    </source>
</evidence>
<dbReference type="Proteomes" id="UP000324022">
    <property type="component" value="Unassembled WGS sequence"/>
</dbReference>
<reference evidence="2 3" key="1">
    <citation type="submission" date="2018-03" db="EMBL/GenBank/DDBJ databases">
        <authorList>
            <person name="Guldener U."/>
        </authorList>
    </citation>
    <scope>NUCLEOTIDE SEQUENCE [LARGE SCALE GENOMIC DNA]</scope>
    <source>
        <strain evidence="2 3">NBRC100155</strain>
    </source>
</reference>
<evidence type="ECO:0000313" key="3">
    <source>
        <dbReference type="Proteomes" id="UP000324022"/>
    </source>
</evidence>
<name>A0A5C3ECF5_9BASI</name>
<dbReference type="AlphaFoldDB" id="A0A5C3ECF5"/>
<sequence>MRSIGLGVLFFWALAAAFAVPMDGIPRGTSSPKSPFYTVADLIPEHHFYPVQEPDATDRRDPEAGKLLSEPAWSSRPIALLRKLHPIAAGGSQADAAHVSLSQQSSSATTPGHSTHFFSEPFTRPTWSSVFLTLDSQPVPWTPPLLPESQPSAGSYRIPVFREVPWNRQWGPYTLGKPMFSMQTYPLHIPAFKHLYDADGAIFEDFKNFLQNGRLVTSGTHFRPDPWVLDAIQERIWRHLTGKSIKSKFLRSDRSLREGEYLWAPVDASDTVDGGLDVPRDLFVNRMRPVISNRVRSYSTEAPNLFQMDVEVGGQIRKVLTLPVTQAFFVDHYPQLRDSQLWLFFEGIIHRSTRPFKESKHLALLGGTFLPDAAEESLRSEDIFLPAFHDFIEKHLEEGAGIHHGERRPSDPTSHISVPIIWGNDLTPFFHLDLSAALAAATEGLGQDSQISSSSIDKNI</sequence>
<keyword evidence="1" id="KW-0732">Signal</keyword>